<accession>A0A0L8V4T5</accession>
<dbReference type="EMBL" id="LGIA01000190">
    <property type="protein sequence ID" value="KOH43373.1"/>
    <property type="molecule type" value="Genomic_DNA"/>
</dbReference>
<name>A0A0L8V4T5_9BACT</name>
<protein>
    <submittedName>
        <fullName evidence="1">Uncharacterized protein</fullName>
    </submittedName>
</protein>
<reference evidence="2" key="1">
    <citation type="submission" date="2015-07" db="EMBL/GenBank/DDBJ databases">
        <title>Genome sequencing of Sunxiuqinia dokdonensis strain SK.</title>
        <authorList>
            <person name="Ahn S."/>
            <person name="Kim B.-C."/>
        </authorList>
    </citation>
    <scope>NUCLEOTIDE SEQUENCE [LARGE SCALE GENOMIC DNA]</scope>
    <source>
        <strain evidence="2">SK</strain>
    </source>
</reference>
<comment type="caution">
    <text evidence="1">The sequence shown here is derived from an EMBL/GenBank/DDBJ whole genome shotgun (WGS) entry which is preliminary data.</text>
</comment>
<evidence type="ECO:0000313" key="2">
    <source>
        <dbReference type="Proteomes" id="UP000036958"/>
    </source>
</evidence>
<proteinExistence type="predicted"/>
<organism evidence="1 2">
    <name type="scientific">Sunxiuqinia dokdonensis</name>
    <dbReference type="NCBI Taxonomy" id="1409788"/>
    <lineage>
        <taxon>Bacteria</taxon>
        <taxon>Pseudomonadati</taxon>
        <taxon>Bacteroidota</taxon>
        <taxon>Bacteroidia</taxon>
        <taxon>Marinilabiliales</taxon>
        <taxon>Prolixibacteraceae</taxon>
        <taxon>Sunxiuqinia</taxon>
    </lineage>
</organism>
<evidence type="ECO:0000313" key="1">
    <source>
        <dbReference type="EMBL" id="KOH43373.1"/>
    </source>
</evidence>
<gene>
    <name evidence="1" type="ORF">NC99_38000</name>
</gene>
<keyword evidence="2" id="KW-1185">Reference proteome</keyword>
<sequence length="38" mass="4425">MQLNCFVVGRPRQPKGKSILLKRTIPIILEGFILFLKR</sequence>
<dbReference type="Proteomes" id="UP000036958">
    <property type="component" value="Unassembled WGS sequence"/>
</dbReference>
<dbReference type="AlphaFoldDB" id="A0A0L8V4T5"/>